<evidence type="ECO:0000313" key="2">
    <source>
        <dbReference type="Proteomes" id="UP001302367"/>
    </source>
</evidence>
<sequence length="193" mass="20869">MRDSILSRSPEEHSDAYFAHMDQATHTVLGEGPITAETLVRIPSVTEADLKSFGVYFSRVERNSGAIGYGGSGTSLSVVGPQKKPNMESFSMRMCKPFSGQCVTVLGSHYFEHEYSQDLTSKVFDGIHQAELIADQVASCEMWTVLLNSQPAVTQEGAECGGAALEAAEGLASELKEPVEMKVTRVEENGTET</sequence>
<accession>A0ABZ0NN28</accession>
<evidence type="ECO:0000313" key="1">
    <source>
        <dbReference type="EMBL" id="WPB00896.1"/>
    </source>
</evidence>
<dbReference type="RefSeq" id="XP_065458729.1">
    <property type="nucleotide sequence ID" value="XM_065602657.1"/>
</dbReference>
<organism evidence="1 2">
    <name type="scientific">Cercospora beticola</name>
    <name type="common">Sugarbeet leaf spot fungus</name>
    <dbReference type="NCBI Taxonomy" id="122368"/>
    <lineage>
        <taxon>Eukaryota</taxon>
        <taxon>Fungi</taxon>
        <taxon>Dikarya</taxon>
        <taxon>Ascomycota</taxon>
        <taxon>Pezizomycotina</taxon>
        <taxon>Dothideomycetes</taxon>
        <taxon>Dothideomycetidae</taxon>
        <taxon>Mycosphaerellales</taxon>
        <taxon>Mycosphaerellaceae</taxon>
        <taxon>Cercospora</taxon>
    </lineage>
</organism>
<proteinExistence type="predicted"/>
<protein>
    <submittedName>
        <fullName evidence="1">Uncharacterized protein</fullName>
    </submittedName>
</protein>
<gene>
    <name evidence="1" type="ORF">RHO25_005516</name>
</gene>
<reference evidence="1 2" key="1">
    <citation type="submission" date="2023-09" db="EMBL/GenBank/DDBJ databases">
        <title>Complete-Gapless Cercospora beticola genome.</title>
        <authorList>
            <person name="Wyatt N.A."/>
            <person name="Spanner R.E."/>
            <person name="Bolton M.D."/>
        </authorList>
    </citation>
    <scope>NUCLEOTIDE SEQUENCE [LARGE SCALE GENOMIC DNA]</scope>
    <source>
        <strain evidence="1">Cb09-40</strain>
    </source>
</reference>
<dbReference type="Proteomes" id="UP001302367">
    <property type="component" value="Chromosome 3"/>
</dbReference>
<keyword evidence="2" id="KW-1185">Reference proteome</keyword>
<dbReference type="GeneID" id="90644150"/>
<name>A0ABZ0NN28_CERBT</name>
<dbReference type="EMBL" id="CP134186">
    <property type="protein sequence ID" value="WPB00896.1"/>
    <property type="molecule type" value="Genomic_DNA"/>
</dbReference>